<evidence type="ECO:0000256" key="12">
    <source>
        <dbReference type="RuleBase" id="RU364063"/>
    </source>
</evidence>
<evidence type="ECO:0000256" key="11">
    <source>
        <dbReference type="ARBA" id="ARBA00049244"/>
    </source>
</evidence>
<evidence type="ECO:0000256" key="1">
    <source>
        <dbReference type="ARBA" id="ARBA00006360"/>
    </source>
</evidence>
<dbReference type="NCBIfam" id="NF011510">
    <property type="entry name" value="PRK14948.1"/>
    <property type="match status" value="1"/>
</dbReference>
<dbReference type="InterPro" id="IPR027417">
    <property type="entry name" value="P-loop_NTPase"/>
</dbReference>
<dbReference type="SMART" id="SM00382">
    <property type="entry name" value="AAA"/>
    <property type="match status" value="1"/>
</dbReference>
<keyword evidence="6 12" id="KW-0547">Nucleotide-binding</keyword>
<dbReference type="InterPro" id="IPR012763">
    <property type="entry name" value="DNA_pol_III_sug/sutau_N"/>
</dbReference>
<keyword evidence="5" id="KW-0479">Metal-binding</keyword>
<dbReference type="PANTHER" id="PTHR11669:SF0">
    <property type="entry name" value="PROTEIN STICHEL-LIKE 2"/>
    <property type="match status" value="1"/>
</dbReference>
<comment type="catalytic activity">
    <reaction evidence="11 12">
        <text>DNA(n) + a 2'-deoxyribonucleoside 5'-triphosphate = DNA(n+1) + diphosphate</text>
        <dbReference type="Rhea" id="RHEA:22508"/>
        <dbReference type="Rhea" id="RHEA-COMP:17339"/>
        <dbReference type="Rhea" id="RHEA-COMP:17340"/>
        <dbReference type="ChEBI" id="CHEBI:33019"/>
        <dbReference type="ChEBI" id="CHEBI:61560"/>
        <dbReference type="ChEBI" id="CHEBI:173112"/>
        <dbReference type="EC" id="2.7.7.7"/>
    </reaction>
</comment>
<keyword evidence="7" id="KW-0862">Zinc</keyword>
<feature type="domain" description="AAA+ ATPase" evidence="14">
    <location>
        <begin position="37"/>
        <end position="181"/>
    </location>
</feature>
<feature type="compositionally biased region" description="Low complexity" evidence="13">
    <location>
        <begin position="428"/>
        <end position="439"/>
    </location>
</feature>
<evidence type="ECO:0000256" key="5">
    <source>
        <dbReference type="ARBA" id="ARBA00022723"/>
    </source>
</evidence>
<protein>
    <recommendedName>
        <fullName evidence="12">DNA polymerase III subunit gamma/tau</fullName>
        <ecNumber evidence="12">2.7.7.7</ecNumber>
    </recommendedName>
</protein>
<dbReference type="InterPro" id="IPR054506">
    <property type="entry name" value="DnaA_N-like_STI"/>
</dbReference>
<keyword evidence="3 12" id="KW-0548">Nucleotidyltransferase</keyword>
<evidence type="ECO:0000256" key="10">
    <source>
        <dbReference type="ARBA" id="ARBA00023054"/>
    </source>
</evidence>
<dbReference type="Pfam" id="PF22608">
    <property type="entry name" value="DNAX_ATPase_lid"/>
    <property type="match status" value="1"/>
</dbReference>
<dbReference type="EC" id="2.7.7.7" evidence="12"/>
<proteinExistence type="inferred from homology"/>
<sequence length="780" mass="85398">MSYEPLHHKYRPQRFADLVGQDAIAKTLTNAIESERIAPAYLFTGPRGTGKTSSARILAKSLNCLKTNLPTPLPCGECQVCREIAGGLALDVTEMDAASHTGVDNIREIIERAQFAPVQCRYKVYVIDECHMLSTAAFNSLLKTLEEPPERVVFILATTDPQRVLPTIISRCQRFDFRRIPLEAMVSHLKAIAVKENIAITPDALTVVAQVAQGGLRDAESLLDQLSLLDEQVTVEQVWDLVGAVPEQDLLALLNAIASSEPVAVLEQCGYLIDRGREPLVILQNLASFYRDLLIAKTAPARNNLSAITLPSWQKLCELAIQLDLESILRGQQHLKDSELQIKNTTQPRLWLEVTLMGLLPGALASESLETSQLSPKNPSVKPSAPAVKPRHQPNLAPVGRHQPRKEQYNQPSSGRDQTTPKPEHPSKQAQKPKTQQQTDEPKPPERLGFQPHPDTSSNGIPKTPDLVSTSTSNQAVDHSARVERDSEVSNQPYQIEQVWQQVIHNIELDGSREILRSNGCLLAFNGREASIGIKKKGVQKLIQGMLPQIQKAFAKVHPGHVKVNFQLVGANPSQTAPQSRVTLPAVPTQKLPPPITTPEAPQESSNSKGDSKGDSTEAKLVVPPSTSDSSKTAVNPSPQPSQPENLTPPSNSETSEAAETVLSSPALSSPALSSPVLSRPAYDFPDLGWDADQIEQALGKIKDSFGGEIIDLNDELSNNEVMPKEPLVESFVKDTQGTFDQEQPESSVAENQPDPRPFSIKIQNRPQELEYDENGELPF</sequence>
<dbReference type="KEGG" id="mpro:BJP34_31750"/>
<evidence type="ECO:0000313" key="15">
    <source>
        <dbReference type="EMBL" id="AOX03409.1"/>
    </source>
</evidence>
<comment type="subunit">
    <text evidence="12">DNA polymerase III contains a core (composed of alpha, epsilon and theta chains) that associates with a tau subunit. This core dimerizes to form the POLIII' complex. PolIII' associates with the gamma complex (composed of gamma, delta, delta', psi and chi chains) and with the beta chain to form the complete DNA polymerase III complex.</text>
</comment>
<feature type="compositionally biased region" description="Basic and acidic residues" evidence="13">
    <location>
        <begin position="479"/>
        <end position="488"/>
    </location>
</feature>
<dbReference type="GO" id="GO:0005524">
    <property type="term" value="F:ATP binding"/>
    <property type="evidence" value="ECO:0007669"/>
    <property type="project" value="UniProtKB-KW"/>
</dbReference>
<gene>
    <name evidence="12" type="primary">dnaX</name>
    <name evidence="15" type="ORF">BJP34_31750</name>
</gene>
<dbReference type="EMBL" id="CP017599">
    <property type="protein sequence ID" value="AOX03409.1"/>
    <property type="molecule type" value="Genomic_DNA"/>
</dbReference>
<feature type="region of interest" description="Disordered" evidence="13">
    <location>
        <begin position="573"/>
        <end position="688"/>
    </location>
</feature>
<evidence type="ECO:0000256" key="6">
    <source>
        <dbReference type="ARBA" id="ARBA00022741"/>
    </source>
</evidence>
<dbReference type="SUPFAM" id="SSF48019">
    <property type="entry name" value="post-AAA+ oligomerization domain-like"/>
    <property type="match status" value="1"/>
</dbReference>
<dbReference type="InterPro" id="IPR008921">
    <property type="entry name" value="DNA_pol3_clamp-load_cplx_C"/>
</dbReference>
<evidence type="ECO:0000259" key="14">
    <source>
        <dbReference type="SMART" id="SM00382"/>
    </source>
</evidence>
<organism evidence="15 16">
    <name type="scientific">Moorena producens PAL-8-15-08-1</name>
    <dbReference type="NCBI Taxonomy" id="1458985"/>
    <lineage>
        <taxon>Bacteria</taxon>
        <taxon>Bacillati</taxon>
        <taxon>Cyanobacteriota</taxon>
        <taxon>Cyanophyceae</taxon>
        <taxon>Coleofasciculales</taxon>
        <taxon>Coleofasciculaceae</taxon>
        <taxon>Moorena</taxon>
    </lineage>
</organism>
<dbReference type="RefSeq" id="WP_070395789.1">
    <property type="nucleotide sequence ID" value="NZ_CP017599.1"/>
</dbReference>
<evidence type="ECO:0000256" key="2">
    <source>
        <dbReference type="ARBA" id="ARBA00022679"/>
    </source>
</evidence>
<dbReference type="OrthoDB" id="9810148at2"/>
<dbReference type="PANTHER" id="PTHR11669">
    <property type="entry name" value="REPLICATION FACTOR C / DNA POLYMERASE III GAMMA-TAU SUBUNIT"/>
    <property type="match status" value="1"/>
</dbReference>
<dbReference type="Gene3D" id="1.20.272.10">
    <property type="match status" value="1"/>
</dbReference>
<dbReference type="InterPro" id="IPR003593">
    <property type="entry name" value="AAA+_ATPase"/>
</dbReference>
<keyword evidence="2 12" id="KW-0808">Transferase</keyword>
<dbReference type="GO" id="GO:0003677">
    <property type="term" value="F:DNA binding"/>
    <property type="evidence" value="ECO:0007669"/>
    <property type="project" value="InterPro"/>
</dbReference>
<evidence type="ECO:0000313" key="16">
    <source>
        <dbReference type="Proteomes" id="UP000177870"/>
    </source>
</evidence>
<feature type="compositionally biased region" description="Polar residues" evidence="13">
    <location>
        <begin position="454"/>
        <end position="477"/>
    </location>
</feature>
<comment type="function">
    <text evidence="12">DNA polymerase III is a complex, multichain enzyme responsible for most of the replicative synthesis in bacteria. This DNA polymerase also exhibits 3' to 5' exonuclease activity.</text>
</comment>
<feature type="compositionally biased region" description="Low complexity" evidence="13">
    <location>
        <begin position="662"/>
        <end position="679"/>
    </location>
</feature>
<dbReference type="NCBIfam" id="TIGR01128">
    <property type="entry name" value="holA"/>
    <property type="match status" value="1"/>
</dbReference>
<dbReference type="CDD" id="cd00009">
    <property type="entry name" value="AAA"/>
    <property type="match status" value="1"/>
</dbReference>
<feature type="region of interest" description="Disordered" evidence="13">
    <location>
        <begin position="370"/>
        <end position="490"/>
    </location>
</feature>
<dbReference type="NCBIfam" id="NF004046">
    <property type="entry name" value="PRK05563.1"/>
    <property type="match status" value="1"/>
</dbReference>
<evidence type="ECO:0000256" key="8">
    <source>
        <dbReference type="ARBA" id="ARBA00022840"/>
    </source>
</evidence>
<feature type="region of interest" description="Disordered" evidence="13">
    <location>
        <begin position="730"/>
        <end position="780"/>
    </location>
</feature>
<dbReference type="Pfam" id="PF13177">
    <property type="entry name" value="DNA_pol3_delta2"/>
    <property type="match status" value="1"/>
</dbReference>
<dbReference type="FunFam" id="3.40.50.300:FF:000014">
    <property type="entry name" value="DNA polymerase III subunit gamma/tau"/>
    <property type="match status" value="1"/>
</dbReference>
<feature type="compositionally biased region" description="Polar residues" evidence="13">
    <location>
        <begin position="734"/>
        <end position="751"/>
    </location>
</feature>
<dbReference type="GO" id="GO:0046872">
    <property type="term" value="F:metal ion binding"/>
    <property type="evidence" value="ECO:0007669"/>
    <property type="project" value="UniProtKB-KW"/>
</dbReference>
<keyword evidence="8 12" id="KW-0067">ATP-binding</keyword>
<dbReference type="Proteomes" id="UP000177870">
    <property type="component" value="Chromosome"/>
</dbReference>
<dbReference type="GO" id="GO:0003887">
    <property type="term" value="F:DNA-directed DNA polymerase activity"/>
    <property type="evidence" value="ECO:0007669"/>
    <property type="project" value="UniProtKB-KW"/>
</dbReference>
<evidence type="ECO:0000256" key="3">
    <source>
        <dbReference type="ARBA" id="ARBA00022695"/>
    </source>
</evidence>
<accession>A0A1D8U0G7</accession>
<evidence type="ECO:0000256" key="4">
    <source>
        <dbReference type="ARBA" id="ARBA00022705"/>
    </source>
</evidence>
<dbReference type="NCBIfam" id="TIGR02397">
    <property type="entry name" value="dnaX_nterm"/>
    <property type="match status" value="1"/>
</dbReference>
<dbReference type="GO" id="GO:0006261">
    <property type="term" value="P:DNA-templated DNA replication"/>
    <property type="evidence" value="ECO:0007669"/>
    <property type="project" value="TreeGrafter"/>
</dbReference>
<dbReference type="FunFam" id="1.10.8.60:FF:000013">
    <property type="entry name" value="DNA polymerase III subunit gamma/tau"/>
    <property type="match status" value="1"/>
</dbReference>
<evidence type="ECO:0000256" key="9">
    <source>
        <dbReference type="ARBA" id="ARBA00022932"/>
    </source>
</evidence>
<keyword evidence="10" id="KW-0175">Coiled coil</keyword>
<dbReference type="InterPro" id="IPR045085">
    <property type="entry name" value="HLD_clamp_pol_III_gamma_tau"/>
</dbReference>
<dbReference type="Gene3D" id="1.10.8.60">
    <property type="match status" value="1"/>
</dbReference>
<dbReference type="Pfam" id="PF23007">
    <property type="entry name" value="DnaA_N-like_STI"/>
    <property type="match status" value="1"/>
</dbReference>
<dbReference type="STRING" id="1458985.BJP34_31750"/>
<comment type="similarity">
    <text evidence="1 12">Belongs to the DnaX/STICHEL family.</text>
</comment>
<feature type="compositionally biased region" description="Acidic residues" evidence="13">
    <location>
        <begin position="770"/>
        <end position="780"/>
    </location>
</feature>
<reference evidence="16" key="1">
    <citation type="submission" date="2016-10" db="EMBL/GenBank/DDBJ databases">
        <title>Comparative genomics uncovers the prolific and rare metabolic potential of the cyanobacterial genus Moorea.</title>
        <authorList>
            <person name="Leao T."/>
            <person name="Castelao G."/>
            <person name="Korobeynikov A."/>
            <person name="Monroe E.A."/>
            <person name="Podell S."/>
            <person name="Glukhov E."/>
            <person name="Allen E."/>
            <person name="Gerwick W.H."/>
            <person name="Gerwick L."/>
        </authorList>
    </citation>
    <scope>NUCLEOTIDE SEQUENCE [LARGE SCALE GENOMIC DNA]</scope>
    <source>
        <strain evidence="16">PAL-8-15-08-1</strain>
    </source>
</reference>
<dbReference type="Pfam" id="PF12169">
    <property type="entry name" value="DNA_pol3_gamma3"/>
    <property type="match status" value="1"/>
</dbReference>
<feature type="compositionally biased region" description="Polar residues" evidence="13">
    <location>
        <begin position="409"/>
        <end position="421"/>
    </location>
</feature>
<dbReference type="InterPro" id="IPR022754">
    <property type="entry name" value="DNA_pol_III_gamma-3"/>
</dbReference>
<evidence type="ECO:0000256" key="13">
    <source>
        <dbReference type="SAM" id="MobiDB-lite"/>
    </source>
</evidence>
<feature type="compositionally biased region" description="Polar residues" evidence="13">
    <location>
        <begin position="573"/>
        <end position="582"/>
    </location>
</feature>
<dbReference type="InterPro" id="IPR050238">
    <property type="entry name" value="DNA_Rep/Repair_Clamp_Loader"/>
</dbReference>
<dbReference type="InterPro" id="IPR005790">
    <property type="entry name" value="DNA_polIII_delta"/>
</dbReference>
<keyword evidence="4 12" id="KW-0235">DNA replication</keyword>
<dbReference type="Gene3D" id="3.40.50.300">
    <property type="entry name" value="P-loop containing nucleotide triphosphate hydrolases"/>
    <property type="match status" value="1"/>
</dbReference>
<feature type="compositionally biased region" description="Polar residues" evidence="13">
    <location>
        <begin position="625"/>
        <end position="658"/>
    </location>
</feature>
<evidence type="ECO:0000256" key="7">
    <source>
        <dbReference type="ARBA" id="ARBA00022833"/>
    </source>
</evidence>
<name>A0A1D8U0G7_9CYAN</name>
<dbReference type="AlphaFoldDB" id="A0A1D8U0G7"/>
<dbReference type="GO" id="GO:0009360">
    <property type="term" value="C:DNA polymerase III complex"/>
    <property type="evidence" value="ECO:0007669"/>
    <property type="project" value="InterPro"/>
</dbReference>
<dbReference type="SUPFAM" id="SSF52540">
    <property type="entry name" value="P-loop containing nucleoside triphosphate hydrolases"/>
    <property type="match status" value="1"/>
</dbReference>
<keyword evidence="9 12" id="KW-0239">DNA-directed DNA polymerase</keyword>